<dbReference type="NCBIfam" id="NF033205">
    <property type="entry name" value="IPExxxVDY"/>
    <property type="match status" value="1"/>
</dbReference>
<name>A0A1I1DIT7_9FLAO</name>
<evidence type="ECO:0008006" key="3">
    <source>
        <dbReference type="Google" id="ProtNLM"/>
    </source>
</evidence>
<dbReference type="STRING" id="1334022.SAMN04487907_101374"/>
<reference evidence="2" key="1">
    <citation type="submission" date="2016-10" db="EMBL/GenBank/DDBJ databases">
        <authorList>
            <person name="Varghese N."/>
            <person name="Submissions S."/>
        </authorList>
    </citation>
    <scope>NUCLEOTIDE SEQUENCE [LARGE SCALE GENOMIC DNA]</scope>
    <source>
        <strain evidence="2">DSM 24499</strain>
    </source>
</reference>
<sequence length="162" mass="19259">MQAHKMLLDDVEEDDFKLIAIYANLEPYKMAFLLNRFLNLKLMRSRFDVDFNHKDAQAMYALFKYKDLANYRDYSLVSNKFKGKSRKILNAGTLFLEEEVRPLEVNLIPQYKKVDFFLKIEENIEDQQVHHLVSLISRIPQVQAAYKIHVDQLKSKQNLIFE</sequence>
<dbReference type="OrthoDB" id="676614at2"/>
<dbReference type="AlphaFoldDB" id="A0A1I1DIT7"/>
<gene>
    <name evidence="1" type="ORF">SAMN04487907_101374</name>
</gene>
<dbReference type="Proteomes" id="UP000199438">
    <property type="component" value="Unassembled WGS sequence"/>
</dbReference>
<organism evidence="1 2">
    <name type="scientific">Zunongwangia mangrovi</name>
    <dbReference type="NCBI Taxonomy" id="1334022"/>
    <lineage>
        <taxon>Bacteria</taxon>
        <taxon>Pseudomonadati</taxon>
        <taxon>Bacteroidota</taxon>
        <taxon>Flavobacteriia</taxon>
        <taxon>Flavobacteriales</taxon>
        <taxon>Flavobacteriaceae</taxon>
        <taxon>Zunongwangia</taxon>
    </lineage>
</organism>
<dbReference type="RefSeq" id="WP_092539694.1">
    <property type="nucleotide sequence ID" value="NZ_FOKV01000001.1"/>
</dbReference>
<keyword evidence="2" id="KW-1185">Reference proteome</keyword>
<proteinExistence type="predicted"/>
<protein>
    <recommendedName>
        <fullName evidence="3">IPExxxVDY family protein</fullName>
    </recommendedName>
</protein>
<dbReference type="InterPro" id="IPR047690">
    <property type="entry name" value="IPExxxVDY_fam"/>
</dbReference>
<accession>A0A1I1DIT7</accession>
<evidence type="ECO:0000313" key="1">
    <source>
        <dbReference type="EMBL" id="SFB74282.1"/>
    </source>
</evidence>
<evidence type="ECO:0000313" key="2">
    <source>
        <dbReference type="Proteomes" id="UP000199438"/>
    </source>
</evidence>
<dbReference type="EMBL" id="FOKV01000001">
    <property type="protein sequence ID" value="SFB74282.1"/>
    <property type="molecule type" value="Genomic_DNA"/>
</dbReference>